<feature type="transmembrane region" description="Helical" evidence="18">
    <location>
        <begin position="36"/>
        <end position="64"/>
    </location>
</feature>
<evidence type="ECO:0000256" key="7">
    <source>
        <dbReference type="ARBA" id="ARBA00022692"/>
    </source>
</evidence>
<evidence type="ECO:0000256" key="9">
    <source>
        <dbReference type="ARBA" id="ARBA00022771"/>
    </source>
</evidence>
<evidence type="ECO:0000256" key="14">
    <source>
        <dbReference type="ARBA" id="ARBA00023136"/>
    </source>
</evidence>
<evidence type="ECO:0000256" key="17">
    <source>
        <dbReference type="SAM" id="MobiDB-lite"/>
    </source>
</evidence>
<evidence type="ECO:0000256" key="2">
    <source>
        <dbReference type="ARBA" id="ARBA00004477"/>
    </source>
</evidence>
<dbReference type="PROSITE" id="PS51867">
    <property type="entry name" value="ZF_RING_GID"/>
    <property type="match status" value="1"/>
</dbReference>
<keyword evidence="9 15" id="KW-0863">Zinc-finger</keyword>
<feature type="compositionally biased region" description="Polar residues" evidence="17">
    <location>
        <begin position="428"/>
        <end position="438"/>
    </location>
</feature>
<feature type="compositionally biased region" description="Acidic residues" evidence="17">
    <location>
        <begin position="550"/>
        <end position="559"/>
    </location>
</feature>
<gene>
    <name evidence="21" type="ORF">M408DRAFT_327264</name>
</gene>
<keyword evidence="11" id="KW-0256">Endoplasmic reticulum</keyword>
<feature type="compositionally biased region" description="Low complexity" evidence="17">
    <location>
        <begin position="486"/>
        <end position="505"/>
    </location>
</feature>
<dbReference type="GO" id="GO:0005789">
    <property type="term" value="C:endoplasmic reticulum membrane"/>
    <property type="evidence" value="ECO:0007669"/>
    <property type="project" value="UniProtKB-SubCell"/>
</dbReference>
<protein>
    <recommendedName>
        <fullName evidence="5">RING-type E3 ubiquitin transferase</fullName>
        <ecNumber evidence="5">2.3.2.27</ecNumber>
    </recommendedName>
</protein>
<comment type="similarity">
    <text evidence="4">Belongs to the HRD1 family.</text>
</comment>
<evidence type="ECO:0000256" key="5">
    <source>
        <dbReference type="ARBA" id="ARBA00012483"/>
    </source>
</evidence>
<evidence type="ECO:0000313" key="22">
    <source>
        <dbReference type="Proteomes" id="UP000054097"/>
    </source>
</evidence>
<dbReference type="InterPro" id="IPR044063">
    <property type="entry name" value="ZF_RING_GID"/>
</dbReference>
<comment type="catalytic activity">
    <reaction evidence="1">
        <text>S-ubiquitinyl-[E2 ubiquitin-conjugating enzyme]-L-cysteine + [acceptor protein]-L-lysine = [E2 ubiquitin-conjugating enzyme]-L-cysteine + N(6)-ubiquitinyl-[acceptor protein]-L-lysine.</text>
        <dbReference type="EC" id="2.3.2.27"/>
    </reaction>
</comment>
<dbReference type="EMBL" id="KN824281">
    <property type="protein sequence ID" value="KIM31855.1"/>
    <property type="molecule type" value="Genomic_DNA"/>
</dbReference>
<evidence type="ECO:0000256" key="18">
    <source>
        <dbReference type="SAM" id="Phobius"/>
    </source>
</evidence>
<evidence type="ECO:0000259" key="20">
    <source>
        <dbReference type="PROSITE" id="PS51867"/>
    </source>
</evidence>
<dbReference type="InterPro" id="IPR057992">
    <property type="entry name" value="TPR_SYVN1_N"/>
</dbReference>
<feature type="compositionally biased region" description="Low complexity" evidence="17">
    <location>
        <begin position="560"/>
        <end position="570"/>
    </location>
</feature>
<comment type="pathway">
    <text evidence="3">Protein modification; protein ubiquitination.</text>
</comment>
<keyword evidence="12" id="KW-0862">Zinc</keyword>
<dbReference type="UniPathway" id="UPA00143"/>
<feature type="transmembrane region" description="Helical" evidence="18">
    <location>
        <begin position="108"/>
        <end position="127"/>
    </location>
</feature>
<dbReference type="SMART" id="SM00184">
    <property type="entry name" value="RING"/>
    <property type="match status" value="1"/>
</dbReference>
<dbReference type="GO" id="GO:0043161">
    <property type="term" value="P:proteasome-mediated ubiquitin-dependent protein catabolic process"/>
    <property type="evidence" value="ECO:0007669"/>
    <property type="project" value="TreeGrafter"/>
</dbReference>
<keyword evidence="10" id="KW-0833">Ubl conjugation pathway</keyword>
<evidence type="ECO:0000256" key="8">
    <source>
        <dbReference type="ARBA" id="ARBA00022723"/>
    </source>
</evidence>
<dbReference type="AlphaFoldDB" id="A0A0C3B4T9"/>
<reference evidence="21 22" key="1">
    <citation type="submission" date="2014-04" db="EMBL/GenBank/DDBJ databases">
        <authorList>
            <consortium name="DOE Joint Genome Institute"/>
            <person name="Kuo A."/>
            <person name="Zuccaro A."/>
            <person name="Kohler A."/>
            <person name="Nagy L.G."/>
            <person name="Floudas D."/>
            <person name="Copeland A."/>
            <person name="Barry K.W."/>
            <person name="Cichocki N."/>
            <person name="Veneault-Fourrey C."/>
            <person name="LaButti K."/>
            <person name="Lindquist E.A."/>
            <person name="Lipzen A."/>
            <person name="Lundell T."/>
            <person name="Morin E."/>
            <person name="Murat C."/>
            <person name="Sun H."/>
            <person name="Tunlid A."/>
            <person name="Henrissat B."/>
            <person name="Grigoriev I.V."/>
            <person name="Hibbett D.S."/>
            <person name="Martin F."/>
            <person name="Nordberg H.P."/>
            <person name="Cantor M.N."/>
            <person name="Hua S.X."/>
        </authorList>
    </citation>
    <scope>NUCLEOTIDE SEQUENCE [LARGE SCALE GENOMIC DNA]</scope>
    <source>
        <strain evidence="21 22">MAFF 305830</strain>
    </source>
</reference>
<dbReference type="InterPro" id="IPR013083">
    <property type="entry name" value="Znf_RING/FYVE/PHD"/>
</dbReference>
<dbReference type="EC" id="2.3.2.27" evidence="5"/>
<evidence type="ECO:0000256" key="1">
    <source>
        <dbReference type="ARBA" id="ARBA00000900"/>
    </source>
</evidence>
<dbReference type="Proteomes" id="UP000054097">
    <property type="component" value="Unassembled WGS sequence"/>
</dbReference>
<keyword evidence="7 18" id="KW-0812">Transmembrane</keyword>
<evidence type="ECO:0000256" key="4">
    <source>
        <dbReference type="ARBA" id="ARBA00010089"/>
    </source>
</evidence>
<feature type="zinc finger region" description="RING-Gid-type" evidence="16">
    <location>
        <begin position="308"/>
        <end position="370"/>
    </location>
</feature>
<keyword evidence="13 18" id="KW-1133">Transmembrane helix</keyword>
<dbReference type="GO" id="GO:0036503">
    <property type="term" value="P:ERAD pathway"/>
    <property type="evidence" value="ECO:0007669"/>
    <property type="project" value="TreeGrafter"/>
</dbReference>
<evidence type="ECO:0000256" key="15">
    <source>
        <dbReference type="PROSITE-ProRule" id="PRU00175"/>
    </source>
</evidence>
<keyword evidence="6" id="KW-0808">Transferase</keyword>
<feature type="region of interest" description="Disordered" evidence="17">
    <location>
        <begin position="597"/>
        <end position="630"/>
    </location>
</feature>
<proteinExistence type="inferred from homology"/>
<reference evidence="22" key="2">
    <citation type="submission" date="2015-01" db="EMBL/GenBank/DDBJ databases">
        <title>Evolutionary Origins and Diversification of the Mycorrhizal Mutualists.</title>
        <authorList>
            <consortium name="DOE Joint Genome Institute"/>
            <consortium name="Mycorrhizal Genomics Consortium"/>
            <person name="Kohler A."/>
            <person name="Kuo A."/>
            <person name="Nagy L.G."/>
            <person name="Floudas D."/>
            <person name="Copeland A."/>
            <person name="Barry K.W."/>
            <person name="Cichocki N."/>
            <person name="Veneault-Fourrey C."/>
            <person name="LaButti K."/>
            <person name="Lindquist E.A."/>
            <person name="Lipzen A."/>
            <person name="Lundell T."/>
            <person name="Morin E."/>
            <person name="Murat C."/>
            <person name="Riley R."/>
            <person name="Ohm R."/>
            <person name="Sun H."/>
            <person name="Tunlid A."/>
            <person name="Henrissat B."/>
            <person name="Grigoriev I.V."/>
            <person name="Hibbett D.S."/>
            <person name="Martin F."/>
        </authorList>
    </citation>
    <scope>NUCLEOTIDE SEQUENCE [LARGE SCALE GENOMIC DNA]</scope>
    <source>
        <strain evidence="22">MAFF 305830</strain>
    </source>
</reference>
<dbReference type="Pfam" id="PF25563">
    <property type="entry name" value="TPR_SYVN1_N"/>
    <property type="match status" value="1"/>
</dbReference>
<evidence type="ECO:0000256" key="12">
    <source>
        <dbReference type="ARBA" id="ARBA00022833"/>
    </source>
</evidence>
<evidence type="ECO:0000256" key="16">
    <source>
        <dbReference type="PROSITE-ProRule" id="PRU01215"/>
    </source>
</evidence>
<evidence type="ECO:0000256" key="13">
    <source>
        <dbReference type="ARBA" id="ARBA00022989"/>
    </source>
</evidence>
<accession>A0A0C3B4T9</accession>
<dbReference type="GO" id="GO:0061630">
    <property type="term" value="F:ubiquitin protein ligase activity"/>
    <property type="evidence" value="ECO:0007669"/>
    <property type="project" value="UniProtKB-EC"/>
</dbReference>
<name>A0A0C3B4T9_SERVB</name>
<evidence type="ECO:0000259" key="19">
    <source>
        <dbReference type="PROSITE" id="PS50089"/>
    </source>
</evidence>
<dbReference type="Gene3D" id="3.30.40.10">
    <property type="entry name" value="Zinc/RING finger domain, C3HC4 (zinc finger)"/>
    <property type="match status" value="1"/>
</dbReference>
<dbReference type="InterPro" id="IPR058051">
    <property type="entry name" value="Znf_RING_synoviolin"/>
</dbReference>
<feature type="compositionally biased region" description="Low complexity" evidence="17">
    <location>
        <begin position="526"/>
        <end position="537"/>
    </location>
</feature>
<keyword evidence="14 18" id="KW-0472">Membrane</keyword>
<dbReference type="GO" id="GO:0016567">
    <property type="term" value="P:protein ubiquitination"/>
    <property type="evidence" value="ECO:0007669"/>
    <property type="project" value="UniProtKB-UniPathway"/>
</dbReference>
<dbReference type="GO" id="GO:0008270">
    <property type="term" value="F:zinc ion binding"/>
    <property type="evidence" value="ECO:0007669"/>
    <property type="project" value="UniProtKB-KW"/>
</dbReference>
<organism evidence="21 22">
    <name type="scientific">Serendipita vermifera MAFF 305830</name>
    <dbReference type="NCBI Taxonomy" id="933852"/>
    <lineage>
        <taxon>Eukaryota</taxon>
        <taxon>Fungi</taxon>
        <taxon>Dikarya</taxon>
        <taxon>Basidiomycota</taxon>
        <taxon>Agaricomycotina</taxon>
        <taxon>Agaricomycetes</taxon>
        <taxon>Sebacinales</taxon>
        <taxon>Serendipitaceae</taxon>
        <taxon>Serendipita</taxon>
    </lineage>
</organism>
<dbReference type="HOGENOM" id="CLU_009169_2_0_1"/>
<dbReference type="SUPFAM" id="SSF57850">
    <property type="entry name" value="RING/U-box"/>
    <property type="match status" value="1"/>
</dbReference>
<feature type="transmembrane region" description="Helical" evidence="18">
    <location>
        <begin position="12"/>
        <end position="30"/>
    </location>
</feature>
<dbReference type="OrthoDB" id="7759664at2759"/>
<feature type="transmembrane region" description="Helical" evidence="18">
    <location>
        <begin position="148"/>
        <end position="169"/>
    </location>
</feature>
<feature type="region of interest" description="Disordered" evidence="17">
    <location>
        <begin position="770"/>
        <end position="810"/>
    </location>
</feature>
<feature type="compositionally biased region" description="Basic residues" evidence="17">
    <location>
        <begin position="473"/>
        <end position="485"/>
    </location>
</feature>
<feature type="region of interest" description="Disordered" evidence="17">
    <location>
        <begin position="466"/>
        <end position="505"/>
    </location>
</feature>
<keyword evidence="8" id="KW-0479">Metal-binding</keyword>
<evidence type="ECO:0000256" key="10">
    <source>
        <dbReference type="ARBA" id="ARBA00022786"/>
    </source>
</evidence>
<feature type="domain" description="RING-type" evidence="19">
    <location>
        <begin position="308"/>
        <end position="371"/>
    </location>
</feature>
<dbReference type="Pfam" id="PF13639">
    <property type="entry name" value="zf-RING_2"/>
    <property type="match status" value="1"/>
</dbReference>
<feature type="region of interest" description="Disordered" evidence="17">
    <location>
        <begin position="526"/>
        <end position="574"/>
    </location>
</feature>
<dbReference type="InterPro" id="IPR050731">
    <property type="entry name" value="HRD1_E3_ubiq-ligases"/>
</dbReference>
<dbReference type="InterPro" id="IPR001841">
    <property type="entry name" value="Znf_RING"/>
</dbReference>
<dbReference type="PROSITE" id="PS50089">
    <property type="entry name" value="ZF_RING_2"/>
    <property type="match status" value="1"/>
</dbReference>
<feature type="region of interest" description="Disordered" evidence="17">
    <location>
        <begin position="319"/>
        <end position="345"/>
    </location>
</feature>
<evidence type="ECO:0000256" key="3">
    <source>
        <dbReference type="ARBA" id="ARBA00004906"/>
    </source>
</evidence>
<dbReference type="CDD" id="cd16479">
    <property type="entry name" value="RING-H2_synoviolin"/>
    <property type="match status" value="1"/>
</dbReference>
<dbReference type="STRING" id="933852.A0A0C3B4T9"/>
<feature type="transmembrane region" description="Helical" evidence="18">
    <location>
        <begin position="230"/>
        <end position="254"/>
    </location>
</feature>
<comment type="subcellular location">
    <subcellularLocation>
        <location evidence="2">Endoplasmic reticulum membrane</location>
        <topology evidence="2">Multi-pass membrane protein</topology>
    </subcellularLocation>
</comment>
<sequence length="991" mass="106858">MADVVQRTPPIIIYTAVSAALLGVVVARALDTYQNFFAAAFALSHSNGSILVMVNTAFLLLYLFGRSLQALFFGPLRPVEIERLYQRGGFFVTDFMLAFATFREAFGFSSGVMVSVLLFVKCFHWLLSDRIEAMDQLPYPGPKRLEHARLIALFFVLWACDSILLTYSLDAVMQQGIGLVVLFAAEYAILMVNLTQSLLKYVLSVLEIRRAARFGGAIAPPWEDKPIYGFYIELSTAFVELSIYLTYFTIMSIYHSIPIYAIRDVYVAGSLFITRSVAFIRYKRAMQALDIFDTPTQQELDRKSDKTCIVCREELNAIPPEGASPANNPDPAATEPDTSNGPPKRLPCGHIFHRNCLRSWFERQLTCPTCRKRVDDKQIRANADAARGGGAGPAGLAGANPAVDAANPQPAAPGGIQVNNRRPAANGVQPTEVPQGQQREPLRFEGFYLQPGAFVPWLGGPLLARDPTQPNVPHRHALAPQRARHAAAPSNQTTVAPPSVSAVPTPTVPTPVVSATPTVASVWPSATSTLPASSSQSIEKPSATTKEKAEDTDEDDDDTSSTSSEDAVSSAEERRRIMAEAAQKRNMNVAYQRLMASRQSAPGTASTPLVTPSTPPTPTIAPPSSQSFTGATDANQLRTATERERAYAKYFATLTESSTMPAENSPAASPAKPAAILAPRQSIASAPLSGEYSVRTDAPSFVPLFHSFHLPHYSAAVGPSRPWPLQRSGQTTQTMTLPGQTTPQPTIHGSIPLQPHAHPLGSIRASPYPRVMSQSPTPLHLHHHTTGSVAPRSDSLLSRASVKRESSPSQELTTQQLDVITRVQVEERLRVLENVKRMTQQCIDDLMSVRGTLPNLEGTRPRADVPKATIESQSTLITDTALPTSVSTPALQPVDTNSLDVKPIVEPEIVLAVEALAAEPVVPGVSTPPTADPAALEPPSLPSVAQESAEVIVPVKQEGVIVADLEPGTVDVDGTETIVPQIEGSSEEGVH</sequence>
<keyword evidence="22" id="KW-1185">Reference proteome</keyword>
<feature type="domain" description="RING-Gid-type" evidence="20">
    <location>
        <begin position="308"/>
        <end position="370"/>
    </location>
</feature>
<dbReference type="PANTHER" id="PTHR22763">
    <property type="entry name" value="RING ZINC FINGER PROTEIN"/>
    <property type="match status" value="1"/>
</dbReference>
<feature type="region of interest" description="Disordered" evidence="17">
    <location>
        <begin position="384"/>
        <end position="438"/>
    </location>
</feature>
<evidence type="ECO:0000313" key="21">
    <source>
        <dbReference type="EMBL" id="KIM31855.1"/>
    </source>
</evidence>
<evidence type="ECO:0000256" key="6">
    <source>
        <dbReference type="ARBA" id="ARBA00022679"/>
    </source>
</evidence>
<dbReference type="PANTHER" id="PTHR22763:SF184">
    <property type="entry name" value="E3 UBIQUITIN-PROTEIN LIGASE SYNOVIOLIN"/>
    <property type="match status" value="1"/>
</dbReference>
<evidence type="ECO:0000256" key="11">
    <source>
        <dbReference type="ARBA" id="ARBA00022824"/>
    </source>
</evidence>